<feature type="domain" description="N-acetyltransferase" evidence="4">
    <location>
        <begin position="5"/>
        <end position="164"/>
    </location>
</feature>
<dbReference type="InterPro" id="IPR050832">
    <property type="entry name" value="Bact_Acetyltransf"/>
</dbReference>
<proteinExistence type="predicted"/>
<evidence type="ECO:0000256" key="1">
    <source>
        <dbReference type="ARBA" id="ARBA00022679"/>
    </source>
</evidence>
<keyword evidence="6" id="KW-1185">Reference proteome</keyword>
<dbReference type="EMBL" id="BHYL01000075">
    <property type="protein sequence ID" value="GCD19542.1"/>
    <property type="molecule type" value="Genomic_DNA"/>
</dbReference>
<dbReference type="AlphaFoldDB" id="A0A401UY38"/>
<dbReference type="Gene3D" id="3.40.630.30">
    <property type="match status" value="1"/>
</dbReference>
<reference evidence="5 6" key="1">
    <citation type="submission" date="2018-11" db="EMBL/GenBank/DDBJ databases">
        <title>Draft genome sequence of Cellulomonas takizawaensis strain TKZ-21.</title>
        <authorList>
            <person name="Yamamura H."/>
            <person name="Hayashi T."/>
            <person name="Hamada M."/>
            <person name="Serisawa Y."/>
            <person name="Matsuyama K."/>
            <person name="Nakagawa Y."/>
            <person name="Otoguro M."/>
            <person name="Yanagida F."/>
            <person name="Hayakawa M."/>
        </authorList>
    </citation>
    <scope>NUCLEOTIDE SEQUENCE [LARGE SCALE GENOMIC DNA]</scope>
    <source>
        <strain evidence="5 6">TKZ-21</strain>
    </source>
</reference>
<gene>
    <name evidence="5" type="ORF">CTKZ_11040</name>
</gene>
<dbReference type="PANTHER" id="PTHR43877:SF1">
    <property type="entry name" value="ACETYLTRANSFERASE"/>
    <property type="match status" value="1"/>
</dbReference>
<dbReference type="InterPro" id="IPR016181">
    <property type="entry name" value="Acyl_CoA_acyltransferase"/>
</dbReference>
<name>A0A401UY38_9CELL</name>
<evidence type="ECO:0000313" key="6">
    <source>
        <dbReference type="Proteomes" id="UP000288246"/>
    </source>
</evidence>
<accession>A0A401UY38</accession>
<dbReference type="GO" id="GO:0016747">
    <property type="term" value="F:acyltransferase activity, transferring groups other than amino-acyl groups"/>
    <property type="evidence" value="ECO:0007669"/>
    <property type="project" value="InterPro"/>
</dbReference>
<dbReference type="RefSeq" id="WP_235843363.1">
    <property type="nucleotide sequence ID" value="NZ_BHYL01000075.1"/>
</dbReference>
<dbReference type="CDD" id="cd04301">
    <property type="entry name" value="NAT_SF"/>
    <property type="match status" value="1"/>
</dbReference>
<feature type="compositionally biased region" description="Low complexity" evidence="3">
    <location>
        <begin position="231"/>
        <end position="242"/>
    </location>
</feature>
<evidence type="ECO:0000259" key="4">
    <source>
        <dbReference type="PROSITE" id="PS51186"/>
    </source>
</evidence>
<feature type="compositionally biased region" description="Polar residues" evidence="3">
    <location>
        <begin position="219"/>
        <end position="229"/>
    </location>
</feature>
<evidence type="ECO:0000256" key="3">
    <source>
        <dbReference type="SAM" id="MobiDB-lite"/>
    </source>
</evidence>
<evidence type="ECO:0000256" key="2">
    <source>
        <dbReference type="ARBA" id="ARBA00023315"/>
    </source>
</evidence>
<dbReference type="InterPro" id="IPR000182">
    <property type="entry name" value="GNAT_dom"/>
</dbReference>
<dbReference type="PROSITE" id="PS51186">
    <property type="entry name" value="GNAT"/>
    <property type="match status" value="1"/>
</dbReference>
<comment type="caution">
    <text evidence="5">The sequence shown here is derived from an EMBL/GenBank/DDBJ whole genome shotgun (WGS) entry which is preliminary data.</text>
</comment>
<evidence type="ECO:0000313" key="5">
    <source>
        <dbReference type="EMBL" id="GCD19542.1"/>
    </source>
</evidence>
<sequence length="242" mass="25430">MRPGTDVRAACPDDLEDLVAVCLAARREAAVGAQLCTDDADRLRDQLGALRGAPGGLVLLGSVDGVPSGLLLARVVGPGPFTDVVSMNLEAVYVLPDARRRGLGHALLAEAVAHAEQVGATELYALPLPGARGMQRFLARLGFAPAAAHRVVTTSALQRRLAHDLAPATHTGVPRRAGSRGIEDLIARRRQGRIRATGFVEPVPSVPTPRVDAAAQRRASISMQVTRAVQTRRPSPSSTTTS</sequence>
<dbReference type="Proteomes" id="UP000288246">
    <property type="component" value="Unassembled WGS sequence"/>
</dbReference>
<dbReference type="SUPFAM" id="SSF55729">
    <property type="entry name" value="Acyl-CoA N-acyltransferases (Nat)"/>
    <property type="match status" value="1"/>
</dbReference>
<organism evidence="5 6">
    <name type="scientific">Cellulomonas algicola</name>
    <dbReference type="NCBI Taxonomy" id="2071633"/>
    <lineage>
        <taxon>Bacteria</taxon>
        <taxon>Bacillati</taxon>
        <taxon>Actinomycetota</taxon>
        <taxon>Actinomycetes</taxon>
        <taxon>Micrococcales</taxon>
        <taxon>Cellulomonadaceae</taxon>
        <taxon>Cellulomonas</taxon>
    </lineage>
</organism>
<feature type="region of interest" description="Disordered" evidence="3">
    <location>
        <begin position="205"/>
        <end position="242"/>
    </location>
</feature>
<dbReference type="Pfam" id="PF00583">
    <property type="entry name" value="Acetyltransf_1"/>
    <property type="match status" value="1"/>
</dbReference>
<dbReference type="PANTHER" id="PTHR43877">
    <property type="entry name" value="AMINOALKYLPHOSPHONATE N-ACETYLTRANSFERASE-RELATED-RELATED"/>
    <property type="match status" value="1"/>
</dbReference>
<protein>
    <recommendedName>
        <fullName evidence="4">N-acetyltransferase domain-containing protein</fullName>
    </recommendedName>
</protein>
<keyword evidence="2" id="KW-0012">Acyltransferase</keyword>
<keyword evidence="1" id="KW-0808">Transferase</keyword>